<name>A0A4Y7XA60_9GAMM</name>
<comment type="caution">
    <text evidence="1">The sequence shown here is derived from an EMBL/GenBank/DDBJ whole genome shotgun (WGS) entry which is preliminary data.</text>
</comment>
<gene>
    <name evidence="1" type="ORF">E2B99_11860</name>
</gene>
<evidence type="ECO:0000313" key="2">
    <source>
        <dbReference type="Proteomes" id="UP000297834"/>
    </source>
</evidence>
<proteinExistence type="predicted"/>
<evidence type="ECO:0000313" key="1">
    <source>
        <dbReference type="EMBL" id="TEU24780.1"/>
    </source>
</evidence>
<sequence>MFKRLHHQHISQALNLLNSELLQEAECYFAGGTAITLLLEEYRESVDIDFLCASKYGYRLLRNTVSPNTLGALFKQPIKLLREVRTDRYGIRTFIEINDTPIKFEIVSEGRIPISSADYPHFNIPLLSRHDMFAEKLLANTDRGLDKSTASRDIIDIAMMIHHWGSIPLEAWSKAEEAYGGTVAKAFHASLLLIQDENYLRQCLKKMNMADELIQTIYSALSRQNLSKS</sequence>
<dbReference type="Gene3D" id="3.10.450.620">
    <property type="entry name" value="JHP933, nucleotidyltransferase-like core domain"/>
    <property type="match status" value="1"/>
</dbReference>
<dbReference type="OrthoDB" id="5508069at2"/>
<dbReference type="Pfam" id="PF08843">
    <property type="entry name" value="AbiEii"/>
    <property type="match status" value="1"/>
</dbReference>
<reference evidence="1 2" key="1">
    <citation type="submission" date="2019-03" db="EMBL/GenBank/DDBJ databases">
        <title>Alkanindiges illinoisensis: a potential pathogenic isolated from ascites of a gastric cancer patient with abdominal metastasis.</title>
        <authorList>
            <person name="Hu X."/>
            <person name="Yang B."/>
            <person name="Yan X."/>
            <person name="Lin L."/>
            <person name="Zhao H."/>
            <person name="Zhou F."/>
            <person name="Su B."/>
            <person name="Chen J."/>
            <person name="Rui Y."/>
            <person name="Wang Q."/>
            <person name="Zheng L."/>
        </authorList>
    </citation>
    <scope>NUCLEOTIDE SEQUENCE [LARGE SCALE GENOMIC DNA]</scope>
    <source>
        <strain evidence="1 2">NFYY 23406</strain>
    </source>
</reference>
<dbReference type="Proteomes" id="UP000297834">
    <property type="component" value="Unassembled WGS sequence"/>
</dbReference>
<dbReference type="InterPro" id="IPR014942">
    <property type="entry name" value="AbiEii"/>
</dbReference>
<protein>
    <recommendedName>
        <fullName evidence="3">Nucleotidyl transferase AbiEii/AbiGii toxin family protein</fullName>
    </recommendedName>
</protein>
<evidence type="ECO:0008006" key="3">
    <source>
        <dbReference type="Google" id="ProtNLM"/>
    </source>
</evidence>
<dbReference type="EMBL" id="SNTY01000058">
    <property type="protein sequence ID" value="TEU24780.1"/>
    <property type="molecule type" value="Genomic_DNA"/>
</dbReference>
<accession>A0A4Y7XA60</accession>
<keyword evidence="2" id="KW-1185">Reference proteome</keyword>
<dbReference type="AlphaFoldDB" id="A0A4Y7XA60"/>
<dbReference type="RefSeq" id="WP_134245166.1">
    <property type="nucleotide sequence ID" value="NZ_SNTY01000058.1"/>
</dbReference>
<organism evidence="1 2">
    <name type="scientific">Alkanindiges illinoisensis</name>
    <dbReference type="NCBI Taxonomy" id="197183"/>
    <lineage>
        <taxon>Bacteria</taxon>
        <taxon>Pseudomonadati</taxon>
        <taxon>Pseudomonadota</taxon>
        <taxon>Gammaproteobacteria</taxon>
        <taxon>Moraxellales</taxon>
        <taxon>Moraxellaceae</taxon>
        <taxon>Alkanindiges</taxon>
    </lineage>
</organism>